<dbReference type="Proteomes" id="UP000298061">
    <property type="component" value="Unassembled WGS sequence"/>
</dbReference>
<feature type="signal peptide" evidence="1">
    <location>
        <begin position="1"/>
        <end position="21"/>
    </location>
</feature>
<proteinExistence type="predicted"/>
<keyword evidence="1" id="KW-0732">Signal</keyword>
<reference evidence="2 3" key="1">
    <citation type="submission" date="2019-02" db="EMBL/GenBank/DDBJ databases">
        <title>Genome sequencing of the rare red list fungi Hericium alpestre (H. flagellum).</title>
        <authorList>
            <person name="Buettner E."/>
            <person name="Kellner H."/>
        </authorList>
    </citation>
    <scope>NUCLEOTIDE SEQUENCE [LARGE SCALE GENOMIC DNA]</scope>
    <source>
        <strain evidence="2 3">DSM 108284</strain>
    </source>
</reference>
<dbReference type="STRING" id="135208.A0A4Y9ZIG4"/>
<comment type="caution">
    <text evidence="2">The sequence shown here is derived from an EMBL/GenBank/DDBJ whole genome shotgun (WGS) entry which is preliminary data.</text>
</comment>
<dbReference type="EMBL" id="SFCI01002074">
    <property type="protein sequence ID" value="TFY74452.1"/>
    <property type="molecule type" value="Genomic_DNA"/>
</dbReference>
<evidence type="ECO:0000313" key="3">
    <source>
        <dbReference type="Proteomes" id="UP000298061"/>
    </source>
</evidence>
<evidence type="ECO:0000256" key="1">
    <source>
        <dbReference type="SAM" id="SignalP"/>
    </source>
</evidence>
<dbReference type="AlphaFoldDB" id="A0A4Y9ZIG4"/>
<organism evidence="2 3">
    <name type="scientific">Hericium alpestre</name>
    <dbReference type="NCBI Taxonomy" id="135208"/>
    <lineage>
        <taxon>Eukaryota</taxon>
        <taxon>Fungi</taxon>
        <taxon>Dikarya</taxon>
        <taxon>Basidiomycota</taxon>
        <taxon>Agaricomycotina</taxon>
        <taxon>Agaricomycetes</taxon>
        <taxon>Russulales</taxon>
        <taxon>Hericiaceae</taxon>
        <taxon>Hericium</taxon>
    </lineage>
</organism>
<feature type="chain" id="PRO_5021282411" evidence="1">
    <location>
        <begin position="22"/>
        <end position="202"/>
    </location>
</feature>
<evidence type="ECO:0000313" key="2">
    <source>
        <dbReference type="EMBL" id="TFY74452.1"/>
    </source>
</evidence>
<keyword evidence="3" id="KW-1185">Reference proteome</keyword>
<sequence length="202" mass="22646">METTVAMILAEALLLCAPLNPSSISNDGMLCQMFQDWLISHPLPATDADGLLVKFVHWMPPSSFRVQFNKWPPPSLDNTFREFVLHYFTSPSDAVTMCATADRFQFWNTIFFCHIPLQNCDSGSPVTSDTLLQDLCKDPHWASIHIISPLHIHTLKSAQSFGVLYVDFVDIAHGSILRDILKCSVLLHGKSCWCKAAPYAVH</sequence>
<name>A0A4Y9ZIG4_9AGAM</name>
<protein>
    <submittedName>
        <fullName evidence="2">Uncharacterized protein</fullName>
    </submittedName>
</protein>
<accession>A0A4Y9ZIG4</accession>
<gene>
    <name evidence="2" type="ORF">EWM64_g9560</name>
</gene>